<evidence type="ECO:0000256" key="2">
    <source>
        <dbReference type="ARBA" id="ARBA00023125"/>
    </source>
</evidence>
<dbReference type="InterPro" id="IPR000524">
    <property type="entry name" value="Tscrpt_reg_HTH_GntR"/>
</dbReference>
<dbReference type="HOGENOM" id="CLU_112362_0_0_9"/>
<dbReference type="GO" id="GO:0003700">
    <property type="term" value="F:DNA-binding transcription factor activity"/>
    <property type="evidence" value="ECO:0007669"/>
    <property type="project" value="InterPro"/>
</dbReference>
<dbReference type="InterPro" id="IPR036388">
    <property type="entry name" value="WH-like_DNA-bd_sf"/>
</dbReference>
<dbReference type="AlphaFoldDB" id="B6FZN9"/>
<feature type="domain" description="RCK C-terminal" evidence="5">
    <location>
        <begin position="125"/>
        <end position="210"/>
    </location>
</feature>
<dbReference type="PROSITE" id="PS51202">
    <property type="entry name" value="RCK_C"/>
    <property type="match status" value="1"/>
</dbReference>
<feature type="domain" description="HTH gntR-type" evidence="4">
    <location>
        <begin position="11"/>
        <end position="79"/>
    </location>
</feature>
<dbReference type="STRING" id="500633.CLOHIR_01343"/>
<evidence type="ECO:0000259" key="5">
    <source>
        <dbReference type="PROSITE" id="PS51202"/>
    </source>
</evidence>
<dbReference type="Gene3D" id="1.10.10.10">
    <property type="entry name" value="Winged helix-like DNA-binding domain superfamily/Winged helix DNA-binding domain"/>
    <property type="match status" value="1"/>
</dbReference>
<comment type="caution">
    <text evidence="6">The sequence shown here is derived from an EMBL/GenBank/DDBJ whole genome shotgun (WGS) entry which is preliminary data.</text>
</comment>
<gene>
    <name evidence="6" type="ORF">CLOHIR_01343</name>
</gene>
<dbReference type="SUPFAM" id="SSF46785">
    <property type="entry name" value="Winged helix' DNA-binding domain"/>
    <property type="match status" value="1"/>
</dbReference>
<evidence type="ECO:0000313" key="7">
    <source>
        <dbReference type="Proteomes" id="UP000003178"/>
    </source>
</evidence>
<keyword evidence="3" id="KW-0804">Transcription</keyword>
<name>B6FZN9_PEPHT</name>
<evidence type="ECO:0000259" key="4">
    <source>
        <dbReference type="PROSITE" id="PS50949"/>
    </source>
</evidence>
<dbReference type="SUPFAM" id="SSF116726">
    <property type="entry name" value="TrkA C-terminal domain-like"/>
    <property type="match status" value="1"/>
</dbReference>
<dbReference type="Proteomes" id="UP000003178">
    <property type="component" value="Unassembled WGS sequence"/>
</dbReference>
<dbReference type="InterPro" id="IPR006037">
    <property type="entry name" value="RCK_C"/>
</dbReference>
<dbReference type="InterPro" id="IPR036390">
    <property type="entry name" value="WH_DNA-bd_sf"/>
</dbReference>
<reference evidence="6 7" key="2">
    <citation type="submission" date="2008-10" db="EMBL/GenBank/DDBJ databases">
        <title>Draft genome sequence of Clostridium hiranonis (DSM 13275).</title>
        <authorList>
            <person name="Sudarsanam P."/>
            <person name="Ley R."/>
            <person name="Guruge J."/>
            <person name="Turnbaugh P.J."/>
            <person name="Mahowald M."/>
            <person name="Liep D."/>
            <person name="Gordon J."/>
        </authorList>
    </citation>
    <scope>NUCLEOTIDE SEQUENCE [LARGE SCALE GENOMIC DNA]</scope>
    <source>
        <strain evidence="6 7">DSM 13275</strain>
    </source>
</reference>
<evidence type="ECO:0000256" key="3">
    <source>
        <dbReference type="ARBA" id="ARBA00023163"/>
    </source>
</evidence>
<evidence type="ECO:0000256" key="1">
    <source>
        <dbReference type="ARBA" id="ARBA00023015"/>
    </source>
</evidence>
<sequence length="218" mass="24449">MGDLMDSNYTMPIYQKIALDIANKIYTGEVEENSILYGRSVLAGKYNVSPETVRRSVKILEDIGVVKSIKGKGVIVLSSAKASSFIKKYQDLTNISSYKSDLYDLLDAKSKIEDNILDTINKILDYSNRLEIINPLVPAQFVLTKECKYIGQDAGKTKFWQNTGGTIVAIKRNDELIISPGPYIEFMEGDTLLVVGDKHIFNSVPMFLYGNDDKEEQK</sequence>
<dbReference type="InterPro" id="IPR036721">
    <property type="entry name" value="RCK_C_sf"/>
</dbReference>
<keyword evidence="2" id="KW-0238">DNA-binding</keyword>
<keyword evidence="1" id="KW-0805">Transcription regulation</keyword>
<dbReference type="GO" id="GO:0003677">
    <property type="term" value="F:DNA binding"/>
    <property type="evidence" value="ECO:0007669"/>
    <property type="project" value="UniProtKB-KW"/>
</dbReference>
<dbReference type="PANTHER" id="PTHR30445:SF8">
    <property type="entry name" value="K(+)_H(+) ANTIPORTER SUBUNIT KHTT"/>
    <property type="match status" value="1"/>
</dbReference>
<evidence type="ECO:0000313" key="6">
    <source>
        <dbReference type="EMBL" id="EEA84983.1"/>
    </source>
</evidence>
<reference evidence="6 7" key="1">
    <citation type="submission" date="2008-09" db="EMBL/GenBank/DDBJ databases">
        <authorList>
            <person name="Fulton L."/>
            <person name="Clifton S."/>
            <person name="Fulton B."/>
            <person name="Xu J."/>
            <person name="Minx P."/>
            <person name="Pepin K.H."/>
            <person name="Johnson M."/>
            <person name="Thiruvilangam P."/>
            <person name="Bhonagiri V."/>
            <person name="Nash W.E."/>
            <person name="Mardis E.R."/>
            <person name="Wilson R.K."/>
        </authorList>
    </citation>
    <scope>NUCLEOTIDE SEQUENCE [LARGE SCALE GENOMIC DNA]</scope>
    <source>
        <strain evidence="6 7">DSM 13275</strain>
    </source>
</reference>
<dbReference type="eggNOG" id="COG0490">
    <property type="taxonomic scope" value="Bacteria"/>
</dbReference>
<proteinExistence type="predicted"/>
<dbReference type="Gene3D" id="3.30.70.1450">
    <property type="entry name" value="Regulator of K+ conductance, C-terminal domain"/>
    <property type="match status" value="1"/>
</dbReference>
<dbReference type="EMBL" id="ABWP01000058">
    <property type="protein sequence ID" value="EEA84983.1"/>
    <property type="molecule type" value="Genomic_DNA"/>
</dbReference>
<organism evidence="6 7">
    <name type="scientific">Peptacetobacter hiranonis (strain DSM 13275 / JCM 10541 / KCTC 15199 / TO-931)</name>
    <name type="common">Clostridium hiranonis</name>
    <dbReference type="NCBI Taxonomy" id="500633"/>
    <lineage>
        <taxon>Bacteria</taxon>
        <taxon>Bacillati</taxon>
        <taxon>Bacillota</taxon>
        <taxon>Clostridia</taxon>
        <taxon>Peptostreptococcales</taxon>
        <taxon>Peptostreptococcaceae</taxon>
        <taxon>Peptacetobacter</taxon>
    </lineage>
</organism>
<dbReference type="Pfam" id="PF02080">
    <property type="entry name" value="TrkA_C"/>
    <property type="match status" value="1"/>
</dbReference>
<dbReference type="PROSITE" id="PS50949">
    <property type="entry name" value="HTH_GNTR"/>
    <property type="match status" value="1"/>
</dbReference>
<dbReference type="CDD" id="cd07377">
    <property type="entry name" value="WHTH_GntR"/>
    <property type="match status" value="1"/>
</dbReference>
<dbReference type="SMART" id="SM00345">
    <property type="entry name" value="HTH_GNTR"/>
    <property type="match status" value="1"/>
</dbReference>
<dbReference type="GO" id="GO:0008324">
    <property type="term" value="F:monoatomic cation transmembrane transporter activity"/>
    <property type="evidence" value="ECO:0007669"/>
    <property type="project" value="InterPro"/>
</dbReference>
<accession>B6FZN9</accession>
<dbReference type="eggNOG" id="COG2188">
    <property type="taxonomic scope" value="Bacteria"/>
</dbReference>
<dbReference type="InterPro" id="IPR050144">
    <property type="entry name" value="AAE_transporter"/>
</dbReference>
<dbReference type="PANTHER" id="PTHR30445">
    <property type="entry name" value="K(+)_H(+) ANTIPORTER SUBUNIT KHTT"/>
    <property type="match status" value="1"/>
</dbReference>
<protein>
    <submittedName>
        <fullName evidence="6">Transcriptional regulator, GntR family</fullName>
    </submittedName>
</protein>
<dbReference type="Pfam" id="PF00392">
    <property type="entry name" value="GntR"/>
    <property type="match status" value="1"/>
</dbReference>
<keyword evidence="7" id="KW-1185">Reference proteome</keyword>
<dbReference type="GO" id="GO:0006813">
    <property type="term" value="P:potassium ion transport"/>
    <property type="evidence" value="ECO:0007669"/>
    <property type="project" value="InterPro"/>
</dbReference>